<keyword evidence="2 5" id="KW-0812">Transmembrane</keyword>
<reference evidence="6" key="2">
    <citation type="submission" date="2020-09" db="EMBL/GenBank/DDBJ databases">
        <authorList>
            <person name="Sun Q."/>
            <person name="Kim S."/>
        </authorList>
    </citation>
    <scope>NUCLEOTIDE SEQUENCE</scope>
    <source>
        <strain evidence="6">KCTC 23224</strain>
    </source>
</reference>
<evidence type="ECO:0000256" key="1">
    <source>
        <dbReference type="ARBA" id="ARBA00004141"/>
    </source>
</evidence>
<keyword evidence="7" id="KW-1185">Reference proteome</keyword>
<feature type="transmembrane region" description="Helical" evidence="5">
    <location>
        <begin position="12"/>
        <end position="34"/>
    </location>
</feature>
<keyword evidence="4 5" id="KW-0472">Membrane</keyword>
<evidence type="ECO:0000256" key="3">
    <source>
        <dbReference type="ARBA" id="ARBA00022989"/>
    </source>
</evidence>
<dbReference type="AlphaFoldDB" id="A0A8J3G6H1"/>
<evidence type="ECO:0000256" key="4">
    <source>
        <dbReference type="ARBA" id="ARBA00023136"/>
    </source>
</evidence>
<proteinExistence type="predicted"/>
<dbReference type="EMBL" id="BMYF01000017">
    <property type="protein sequence ID" value="GHB44330.1"/>
    <property type="molecule type" value="Genomic_DNA"/>
</dbReference>
<comment type="caution">
    <text evidence="6">The sequence shown here is derived from an EMBL/GenBank/DDBJ whole genome shotgun (WGS) entry which is preliminary data.</text>
</comment>
<reference evidence="6" key="1">
    <citation type="journal article" date="2014" name="Int. J. Syst. Evol. Microbiol.">
        <title>Complete genome sequence of Corynebacterium casei LMG S-19264T (=DSM 44701T), isolated from a smear-ripened cheese.</title>
        <authorList>
            <consortium name="US DOE Joint Genome Institute (JGI-PGF)"/>
            <person name="Walter F."/>
            <person name="Albersmeier A."/>
            <person name="Kalinowski J."/>
            <person name="Ruckert C."/>
        </authorList>
    </citation>
    <scope>NUCLEOTIDE SEQUENCE</scope>
    <source>
        <strain evidence="6">KCTC 23224</strain>
    </source>
</reference>
<protein>
    <recommendedName>
        <fullName evidence="8">Bacteriophage holin family protein</fullName>
    </recommendedName>
</protein>
<dbReference type="Proteomes" id="UP000642809">
    <property type="component" value="Unassembled WGS sequence"/>
</dbReference>
<feature type="transmembrane region" description="Helical" evidence="5">
    <location>
        <begin position="40"/>
        <end position="59"/>
    </location>
</feature>
<evidence type="ECO:0000256" key="2">
    <source>
        <dbReference type="ARBA" id="ARBA00022692"/>
    </source>
</evidence>
<organism evidence="6 7">
    <name type="scientific">Mongoliitalea lutea</name>
    <dbReference type="NCBI Taxonomy" id="849756"/>
    <lineage>
        <taxon>Bacteria</taxon>
        <taxon>Pseudomonadati</taxon>
        <taxon>Bacteroidota</taxon>
        <taxon>Cytophagia</taxon>
        <taxon>Cytophagales</taxon>
        <taxon>Cyclobacteriaceae</taxon>
        <taxon>Mongoliitalea</taxon>
    </lineage>
</organism>
<evidence type="ECO:0000313" key="6">
    <source>
        <dbReference type="EMBL" id="GHB44330.1"/>
    </source>
</evidence>
<accession>A0A8J3G6H1</accession>
<keyword evidence="3 5" id="KW-1133">Transmembrane helix</keyword>
<dbReference type="InterPro" id="IPR006480">
    <property type="entry name" value="Phage_holin_4_1"/>
</dbReference>
<evidence type="ECO:0008006" key="8">
    <source>
        <dbReference type="Google" id="ProtNLM"/>
    </source>
</evidence>
<gene>
    <name evidence="6" type="ORF">GCM10008106_26720</name>
</gene>
<evidence type="ECO:0000313" key="7">
    <source>
        <dbReference type="Proteomes" id="UP000642809"/>
    </source>
</evidence>
<dbReference type="GO" id="GO:0016020">
    <property type="term" value="C:membrane"/>
    <property type="evidence" value="ECO:0007669"/>
    <property type="project" value="UniProtKB-SubCell"/>
</dbReference>
<sequence length="160" mass="18713">MHRAISQTYDEMTTHEFLPSIWIKTVVVMIFTFLEMRWEVTSLLTGLIFLDTITGALKAKRLGIGFRKDELWWGITIKILILMIPHLMALIGKIMGLDWVALVNLVVYIMIANEFTSILTNILSIKKKELYKNFDFIELLFNWLKDLIRGWAEGKLKSYK</sequence>
<name>A0A8J3G6H1_9BACT</name>
<feature type="transmembrane region" description="Helical" evidence="5">
    <location>
        <begin position="101"/>
        <end position="123"/>
    </location>
</feature>
<feature type="transmembrane region" description="Helical" evidence="5">
    <location>
        <begin position="71"/>
        <end position="95"/>
    </location>
</feature>
<evidence type="ECO:0000256" key="5">
    <source>
        <dbReference type="SAM" id="Phobius"/>
    </source>
</evidence>
<dbReference type="Pfam" id="PF05105">
    <property type="entry name" value="Phage_holin_4_1"/>
    <property type="match status" value="1"/>
</dbReference>
<comment type="subcellular location">
    <subcellularLocation>
        <location evidence="1">Membrane</location>
        <topology evidence="1">Multi-pass membrane protein</topology>
    </subcellularLocation>
</comment>